<dbReference type="AlphaFoldDB" id="L8WJ81"/>
<sequence>MSAATSTAHITMTRHLTRSRIPTHSPCLYSEHQYRVCVTTCYLGDVVADRVTYIHPISRDLTVISQPLALSLPRLRSEWG</sequence>
<dbReference type="EMBL" id="AFRT01002310">
    <property type="protein sequence ID" value="ELU37990.1"/>
    <property type="molecule type" value="Genomic_DNA"/>
</dbReference>
<keyword evidence="2" id="KW-1185">Reference proteome</keyword>
<protein>
    <submittedName>
        <fullName evidence="1">DGF-1 4 domain-containing protein</fullName>
    </submittedName>
</protein>
<evidence type="ECO:0000313" key="2">
    <source>
        <dbReference type="Proteomes" id="UP000011668"/>
    </source>
</evidence>
<comment type="caution">
    <text evidence="1">The sequence shown here is derived from an EMBL/GenBank/DDBJ whole genome shotgun (WGS) entry which is preliminary data.</text>
</comment>
<gene>
    <name evidence="1" type="ORF">AG1IA_07982</name>
</gene>
<dbReference type="Proteomes" id="UP000011668">
    <property type="component" value="Unassembled WGS sequence"/>
</dbReference>
<evidence type="ECO:0000313" key="1">
    <source>
        <dbReference type="EMBL" id="ELU37990.1"/>
    </source>
</evidence>
<reference evidence="1 2" key="1">
    <citation type="journal article" date="2013" name="Nat. Commun.">
        <title>The evolution and pathogenic mechanisms of the rice sheath blight pathogen.</title>
        <authorList>
            <person name="Zheng A."/>
            <person name="Lin R."/>
            <person name="Xu L."/>
            <person name="Qin P."/>
            <person name="Tang C."/>
            <person name="Ai P."/>
            <person name="Zhang D."/>
            <person name="Liu Y."/>
            <person name="Sun Z."/>
            <person name="Feng H."/>
            <person name="Wang Y."/>
            <person name="Chen Y."/>
            <person name="Liang X."/>
            <person name="Fu R."/>
            <person name="Li Q."/>
            <person name="Zhang J."/>
            <person name="Yu X."/>
            <person name="Xie Z."/>
            <person name="Ding L."/>
            <person name="Guan P."/>
            <person name="Tang J."/>
            <person name="Liang Y."/>
            <person name="Wang S."/>
            <person name="Deng Q."/>
            <person name="Li S."/>
            <person name="Zhu J."/>
            <person name="Wang L."/>
            <person name="Liu H."/>
            <person name="Li P."/>
        </authorList>
    </citation>
    <scope>NUCLEOTIDE SEQUENCE [LARGE SCALE GENOMIC DNA]</scope>
    <source>
        <strain evidence="2">AG-1 IA</strain>
    </source>
</reference>
<proteinExistence type="predicted"/>
<dbReference type="HOGENOM" id="CLU_2591428_0_0_1"/>
<name>L8WJ81_THACA</name>
<organism evidence="1 2">
    <name type="scientific">Thanatephorus cucumeris (strain AG1-IA)</name>
    <name type="common">Rice sheath blight fungus</name>
    <name type="synonym">Rhizoctonia solani</name>
    <dbReference type="NCBI Taxonomy" id="983506"/>
    <lineage>
        <taxon>Eukaryota</taxon>
        <taxon>Fungi</taxon>
        <taxon>Dikarya</taxon>
        <taxon>Basidiomycota</taxon>
        <taxon>Agaricomycotina</taxon>
        <taxon>Agaricomycetes</taxon>
        <taxon>Cantharellales</taxon>
        <taxon>Ceratobasidiaceae</taxon>
        <taxon>Rhizoctonia</taxon>
        <taxon>Rhizoctonia solani AG-1</taxon>
    </lineage>
</organism>
<accession>L8WJ81</accession>